<protein>
    <submittedName>
        <fullName evidence="2">Subfamily C member</fullName>
    </submittedName>
</protein>
<dbReference type="EMBL" id="JAXCGZ010005928">
    <property type="protein sequence ID" value="KAK7080439.1"/>
    <property type="molecule type" value="Genomic_DNA"/>
</dbReference>
<evidence type="ECO:0000313" key="3">
    <source>
        <dbReference type="Proteomes" id="UP001381693"/>
    </source>
</evidence>
<dbReference type="Pfam" id="PF09350">
    <property type="entry name" value="DJC28_CD"/>
    <property type="match status" value="1"/>
</dbReference>
<feature type="domain" description="J" evidence="1">
    <location>
        <begin position="37"/>
        <end position="103"/>
    </location>
</feature>
<dbReference type="PROSITE" id="PS50076">
    <property type="entry name" value="DNAJ_2"/>
    <property type="match status" value="1"/>
</dbReference>
<evidence type="ECO:0000313" key="2">
    <source>
        <dbReference type="EMBL" id="KAK7080439.1"/>
    </source>
</evidence>
<comment type="caution">
    <text evidence="2">The sequence shown here is derived from an EMBL/GenBank/DDBJ whole genome shotgun (WGS) entry which is preliminary data.</text>
</comment>
<dbReference type="PANTHER" id="PTHR39158:SF1">
    <property type="entry name" value="DNAJ HOMOLOG SUBFAMILY C MEMBER 28"/>
    <property type="match status" value="1"/>
</dbReference>
<reference evidence="2 3" key="1">
    <citation type="submission" date="2023-11" db="EMBL/GenBank/DDBJ databases">
        <title>Halocaridina rubra genome assembly.</title>
        <authorList>
            <person name="Smith C."/>
        </authorList>
    </citation>
    <scope>NUCLEOTIDE SEQUENCE [LARGE SCALE GENOMIC DNA]</scope>
    <source>
        <strain evidence="2">EP-1</strain>
        <tissue evidence="2">Whole</tissue>
    </source>
</reference>
<evidence type="ECO:0000259" key="1">
    <source>
        <dbReference type="PROSITE" id="PS50076"/>
    </source>
</evidence>
<sequence>MLSLGRRSLLVRNISVNSANPWNIHRNAHAHSNKYTEYYDALGVASNSDQEAVRNAFIKLAKKFHPDSGHSQADAANFQKIEYAYRRLMEKFSSERHNSNKCEGEFGLYYEQKMKDKIIEEYEQEKEEQTEFDIQHTAPQHRQYLSYEGIGIGTPGQRQKQYTRYQTRRAAENVLDYRVKKYNSSYPESSLVAKDREAAKKIRTRYGIDRIVEDIIQEAIAKGDFDNLSNAGKPLKHQNHNPYVDTVTHKLNEVLINNGYAPEWIMLEKEIRDDRTRIRQALLRERGKLGALPLCPEDEILWKSALDKLQETISEMNQRINKYNLLVPSLSKQMVHFPLKREAEKALKEGLSKDQIPIPEELKESVPVEGSFSFRKILTSLGFGR</sequence>
<keyword evidence="3" id="KW-1185">Reference proteome</keyword>
<dbReference type="SUPFAM" id="SSF46565">
    <property type="entry name" value="Chaperone J-domain"/>
    <property type="match status" value="1"/>
</dbReference>
<dbReference type="PANTHER" id="PTHR39158">
    <property type="entry name" value="OS08G0560600 PROTEIN"/>
    <property type="match status" value="1"/>
</dbReference>
<gene>
    <name evidence="2" type="primary">DNAJC28</name>
    <name evidence="2" type="ORF">SK128_015273</name>
</gene>
<organism evidence="2 3">
    <name type="scientific">Halocaridina rubra</name>
    <name type="common">Hawaiian red shrimp</name>
    <dbReference type="NCBI Taxonomy" id="373956"/>
    <lineage>
        <taxon>Eukaryota</taxon>
        <taxon>Metazoa</taxon>
        <taxon>Ecdysozoa</taxon>
        <taxon>Arthropoda</taxon>
        <taxon>Crustacea</taxon>
        <taxon>Multicrustacea</taxon>
        <taxon>Malacostraca</taxon>
        <taxon>Eumalacostraca</taxon>
        <taxon>Eucarida</taxon>
        <taxon>Decapoda</taxon>
        <taxon>Pleocyemata</taxon>
        <taxon>Caridea</taxon>
        <taxon>Atyoidea</taxon>
        <taxon>Atyidae</taxon>
        <taxon>Halocaridina</taxon>
    </lineage>
</organism>
<dbReference type="InterPro" id="IPR018961">
    <property type="entry name" value="DnaJ_homolog_subfam-C_membr-28"/>
</dbReference>
<proteinExistence type="predicted"/>
<dbReference type="CDD" id="cd06257">
    <property type="entry name" value="DnaJ"/>
    <property type="match status" value="1"/>
</dbReference>
<dbReference type="Gene3D" id="1.10.287.110">
    <property type="entry name" value="DnaJ domain"/>
    <property type="match status" value="1"/>
</dbReference>
<dbReference type="Pfam" id="PF00226">
    <property type="entry name" value="DnaJ"/>
    <property type="match status" value="1"/>
</dbReference>
<dbReference type="InterPro" id="IPR001623">
    <property type="entry name" value="DnaJ_domain"/>
</dbReference>
<dbReference type="AlphaFoldDB" id="A0AAN9AAF3"/>
<dbReference type="InterPro" id="IPR036869">
    <property type="entry name" value="J_dom_sf"/>
</dbReference>
<dbReference type="Proteomes" id="UP001381693">
    <property type="component" value="Unassembled WGS sequence"/>
</dbReference>
<dbReference type="InterPro" id="IPR052573">
    <property type="entry name" value="DnaJ_C_subfamily_28"/>
</dbReference>
<dbReference type="SMART" id="SM00271">
    <property type="entry name" value="DnaJ"/>
    <property type="match status" value="1"/>
</dbReference>
<dbReference type="PRINTS" id="PR00625">
    <property type="entry name" value="JDOMAIN"/>
</dbReference>
<accession>A0AAN9AAF3</accession>
<name>A0AAN9AAF3_HALRR</name>